<keyword evidence="3" id="KW-1185">Reference proteome</keyword>
<evidence type="ECO:0000313" key="2">
    <source>
        <dbReference type="EMBL" id="MBV6340817.1"/>
    </source>
</evidence>
<evidence type="ECO:0000313" key="3">
    <source>
        <dbReference type="Proteomes" id="UP001196980"/>
    </source>
</evidence>
<name>A0ABS6RW11_9BACT</name>
<comment type="caution">
    <text evidence="2">The sequence shown here is derived from an EMBL/GenBank/DDBJ whole genome shotgun (WGS) entry which is preliminary data.</text>
</comment>
<gene>
    <name evidence="2" type="ORF">HWQ67_04395</name>
</gene>
<protein>
    <submittedName>
        <fullName evidence="2">Type II secretion system protein</fullName>
    </submittedName>
</protein>
<keyword evidence="1" id="KW-0472">Membrane</keyword>
<keyword evidence="1" id="KW-0812">Transmembrane</keyword>
<dbReference type="SUPFAM" id="SSF54523">
    <property type="entry name" value="Pili subunits"/>
    <property type="match status" value="1"/>
</dbReference>
<dbReference type="InterPro" id="IPR012902">
    <property type="entry name" value="N_methyl_site"/>
</dbReference>
<dbReference type="Gene3D" id="3.30.700.10">
    <property type="entry name" value="Glycoprotein, Type 4 Pilin"/>
    <property type="match status" value="1"/>
</dbReference>
<dbReference type="RefSeq" id="WP_218251434.1">
    <property type="nucleotide sequence ID" value="NZ_JABXWD010000049.1"/>
</dbReference>
<organism evidence="2 3">
    <name type="scientific">Candidatus Magnetobacterium casense</name>
    <dbReference type="NCBI Taxonomy" id="1455061"/>
    <lineage>
        <taxon>Bacteria</taxon>
        <taxon>Pseudomonadati</taxon>
        <taxon>Nitrospirota</taxon>
        <taxon>Thermodesulfovibrionia</taxon>
        <taxon>Thermodesulfovibrionales</taxon>
        <taxon>Candidatus Magnetobacteriaceae</taxon>
        <taxon>Candidatus Magnetobacterium</taxon>
    </lineage>
</organism>
<dbReference type="Pfam" id="PF07963">
    <property type="entry name" value="N_methyl"/>
    <property type="match status" value="1"/>
</dbReference>
<reference evidence="2 3" key="1">
    <citation type="journal article" date="2020" name="J Geophys Res Biogeosci">
        <title>Magnetotaxis as an Adaptation to Enable Bacterial Shuttling of Microbial Sulfur and Sulfur Cycling Across Aquatic Oxic#Anoxic Interfaces.</title>
        <authorList>
            <person name="Li J."/>
            <person name="Liu P."/>
            <person name="Wang J."/>
            <person name="Roberts A.P."/>
            <person name="Pan Y."/>
        </authorList>
    </citation>
    <scope>NUCLEOTIDE SEQUENCE [LARGE SCALE GENOMIC DNA]</scope>
    <source>
        <strain evidence="2 3">MYR-1_YQ</strain>
    </source>
</reference>
<accession>A0ABS6RW11</accession>
<dbReference type="Proteomes" id="UP001196980">
    <property type="component" value="Unassembled WGS sequence"/>
</dbReference>
<evidence type="ECO:0000256" key="1">
    <source>
        <dbReference type="SAM" id="Phobius"/>
    </source>
</evidence>
<keyword evidence="1" id="KW-1133">Transmembrane helix</keyword>
<sequence>MKIKITMKDNNGFSLLELLVVIAIISLLLSIAVAAFLGIRDRSRMTVFLRAAKEARGDLQSWLDYAYNPAGKITSTTNADCQEVNAGELLTVGVATKYAYCRNSILREESPWKVGTPLWVVVTDASGISAYTGQIVMVQKQSPVNSSWATSVSVYAIGLDGATLYNDTAKY</sequence>
<dbReference type="EMBL" id="JABXWD010000049">
    <property type="protein sequence ID" value="MBV6340817.1"/>
    <property type="molecule type" value="Genomic_DNA"/>
</dbReference>
<dbReference type="InterPro" id="IPR045584">
    <property type="entry name" value="Pilin-like"/>
</dbReference>
<proteinExistence type="predicted"/>
<feature type="transmembrane region" description="Helical" evidence="1">
    <location>
        <begin position="18"/>
        <end position="39"/>
    </location>
</feature>
<dbReference type="NCBIfam" id="TIGR02532">
    <property type="entry name" value="IV_pilin_GFxxxE"/>
    <property type="match status" value="1"/>
</dbReference>